<gene>
    <name evidence="3" type="ORF">GCM10010873_17180</name>
</gene>
<organism evidence="3 4">
    <name type="scientific">Cypionkella aquatica</name>
    <dbReference type="NCBI Taxonomy" id="1756042"/>
    <lineage>
        <taxon>Bacteria</taxon>
        <taxon>Pseudomonadati</taxon>
        <taxon>Pseudomonadota</taxon>
        <taxon>Alphaproteobacteria</taxon>
        <taxon>Rhodobacterales</taxon>
        <taxon>Paracoccaceae</taxon>
        <taxon>Cypionkella</taxon>
    </lineage>
</organism>
<dbReference type="EMBL" id="BSPP01000007">
    <property type="protein sequence ID" value="GLS86744.1"/>
    <property type="molecule type" value="Genomic_DNA"/>
</dbReference>
<dbReference type="GO" id="GO:0016787">
    <property type="term" value="F:hydrolase activity"/>
    <property type="evidence" value="ECO:0007669"/>
    <property type="project" value="UniProtKB-KW"/>
</dbReference>
<dbReference type="Gene3D" id="3.40.50.1820">
    <property type="entry name" value="alpha/beta hydrolase"/>
    <property type="match status" value="1"/>
</dbReference>
<reference evidence="3 4" key="1">
    <citation type="journal article" date="2014" name="Int. J. Syst. Evol. Microbiol.">
        <title>Complete genome sequence of Corynebacterium casei LMG S-19264T (=DSM 44701T), isolated from a smear-ripened cheese.</title>
        <authorList>
            <consortium name="US DOE Joint Genome Institute (JGI-PGF)"/>
            <person name="Walter F."/>
            <person name="Albersmeier A."/>
            <person name="Kalinowski J."/>
            <person name="Ruckert C."/>
        </authorList>
    </citation>
    <scope>NUCLEOTIDE SEQUENCE [LARGE SCALE GENOMIC DNA]</scope>
    <source>
        <strain evidence="3 4">NBRC 111766</strain>
    </source>
</reference>
<feature type="domain" description="AB hydrolase-1" evidence="2">
    <location>
        <begin position="19"/>
        <end position="244"/>
    </location>
</feature>
<dbReference type="RefSeq" id="WP_284324939.1">
    <property type="nucleotide sequence ID" value="NZ_BSPP01000007.1"/>
</dbReference>
<evidence type="ECO:0000259" key="2">
    <source>
        <dbReference type="Pfam" id="PF00561"/>
    </source>
</evidence>
<dbReference type="Proteomes" id="UP001157355">
    <property type="component" value="Unassembled WGS sequence"/>
</dbReference>
<dbReference type="Pfam" id="PF00561">
    <property type="entry name" value="Abhydrolase_1"/>
    <property type="match status" value="1"/>
</dbReference>
<name>A0AA37TS16_9RHOB</name>
<accession>A0AA37TS16</accession>
<comment type="caution">
    <text evidence="3">The sequence shown here is derived from an EMBL/GenBank/DDBJ whole genome shotgun (WGS) entry which is preliminary data.</text>
</comment>
<dbReference type="SUPFAM" id="SSF53474">
    <property type="entry name" value="alpha/beta-Hydrolases"/>
    <property type="match status" value="1"/>
</dbReference>
<dbReference type="PANTHER" id="PTHR46118:SF4">
    <property type="entry name" value="PROTEIN ABHD11"/>
    <property type="match status" value="1"/>
</dbReference>
<dbReference type="PANTHER" id="PTHR46118">
    <property type="entry name" value="PROTEIN ABHD11"/>
    <property type="match status" value="1"/>
</dbReference>
<evidence type="ECO:0000256" key="1">
    <source>
        <dbReference type="ARBA" id="ARBA00022801"/>
    </source>
</evidence>
<proteinExistence type="predicted"/>
<dbReference type="AlphaFoldDB" id="A0AA37TS16"/>
<dbReference type="InterPro" id="IPR029058">
    <property type="entry name" value="AB_hydrolase_fold"/>
</dbReference>
<sequence length="257" mass="27819">MLAITTYPATAPTPGQPDLLIVHGLFGSARNWGVIGRHLATDRSVHLVDMRNHGQSPRAATQSYGDMAGDLAEVITAIGAPMDVLGHSMGGKAAMQLALTSAALIRKLVVADIAPVAYSHDQSQYIQAMRAMDLQGLTARSEADARLALTVPDPALRAFFLQSLDLKASPPAWRLNLDVLEAEMAKIVGWPGTQGRFDGETLFLTGALSSYVKADYRDAIRALFPKSHFAKLPGAGHWLHAERPREFEQAVQVFLNR</sequence>
<dbReference type="InterPro" id="IPR000073">
    <property type="entry name" value="AB_hydrolase_1"/>
</dbReference>
<evidence type="ECO:0000313" key="3">
    <source>
        <dbReference type="EMBL" id="GLS86744.1"/>
    </source>
</evidence>
<evidence type="ECO:0000313" key="4">
    <source>
        <dbReference type="Proteomes" id="UP001157355"/>
    </source>
</evidence>
<keyword evidence="4" id="KW-1185">Reference proteome</keyword>
<keyword evidence="1" id="KW-0378">Hydrolase</keyword>
<protein>
    <submittedName>
        <fullName evidence="3">Esterase</fullName>
    </submittedName>
</protein>